<accession>A0A7X5QSA3</accession>
<dbReference type="RefSeq" id="WP_166698099.1">
    <property type="nucleotide sequence ID" value="NZ_JAAQTL010000001.1"/>
</dbReference>
<evidence type="ECO:0000313" key="1">
    <source>
        <dbReference type="EMBL" id="NID14382.1"/>
    </source>
</evidence>
<gene>
    <name evidence="1" type="ORF">HBF32_02760</name>
</gene>
<name>A0A7X5QSA3_9GAMM</name>
<sequence length="107" mass="12079">MSTGRRFTAEELDLAAINAAIARHPFNPHEKSADATRRTVLSLMFKDGYRECEKQTESRVAELVEDADAVLDSAKVIEVNFQPSDYYSVPKKYLDALHEALSKFRGE</sequence>
<organism evidence="1 2">
    <name type="scientific">Luteibacter yeojuensis</name>
    <dbReference type="NCBI Taxonomy" id="345309"/>
    <lineage>
        <taxon>Bacteria</taxon>
        <taxon>Pseudomonadati</taxon>
        <taxon>Pseudomonadota</taxon>
        <taxon>Gammaproteobacteria</taxon>
        <taxon>Lysobacterales</taxon>
        <taxon>Rhodanobacteraceae</taxon>
        <taxon>Luteibacter</taxon>
    </lineage>
</organism>
<dbReference type="AlphaFoldDB" id="A0A7X5QSA3"/>
<dbReference type="Proteomes" id="UP000518878">
    <property type="component" value="Unassembled WGS sequence"/>
</dbReference>
<reference evidence="1 2" key="1">
    <citation type="journal article" date="2006" name="Int. J. Syst. Evol. Microbiol.">
        <title>Dyella yeojuensis sp. nov., isolated from greenhouse soil in Korea.</title>
        <authorList>
            <person name="Kim B.Y."/>
            <person name="Weon H.Y."/>
            <person name="Lee K.H."/>
            <person name="Seok S.J."/>
            <person name="Kwon S.W."/>
            <person name="Go S.J."/>
            <person name="Stackebrandt E."/>
        </authorList>
    </citation>
    <scope>NUCLEOTIDE SEQUENCE [LARGE SCALE GENOMIC DNA]</scope>
    <source>
        <strain evidence="1 2">DSM 17673</strain>
    </source>
</reference>
<keyword evidence="2" id="KW-1185">Reference proteome</keyword>
<comment type="caution">
    <text evidence="1">The sequence shown here is derived from an EMBL/GenBank/DDBJ whole genome shotgun (WGS) entry which is preliminary data.</text>
</comment>
<evidence type="ECO:0000313" key="2">
    <source>
        <dbReference type="Proteomes" id="UP000518878"/>
    </source>
</evidence>
<proteinExistence type="predicted"/>
<protein>
    <submittedName>
        <fullName evidence="1">Uncharacterized protein</fullName>
    </submittedName>
</protein>
<dbReference type="EMBL" id="JAAQTL010000001">
    <property type="protein sequence ID" value="NID14382.1"/>
    <property type="molecule type" value="Genomic_DNA"/>
</dbReference>